<accession>A0A366B0X6</accession>
<keyword evidence="3" id="KW-1185">Reference proteome</keyword>
<dbReference type="Proteomes" id="UP000253676">
    <property type="component" value="Unassembled WGS sequence"/>
</dbReference>
<feature type="domain" description="Polysaccharide pyruvyl transferase" evidence="1">
    <location>
        <begin position="52"/>
        <end position="203"/>
    </location>
</feature>
<organism evidence="2 3">
    <name type="scientific">Flavobacterium psychrolimnae</name>
    <dbReference type="NCBI Taxonomy" id="249351"/>
    <lineage>
        <taxon>Bacteria</taxon>
        <taxon>Pseudomonadati</taxon>
        <taxon>Bacteroidota</taxon>
        <taxon>Flavobacteriia</taxon>
        <taxon>Flavobacteriales</taxon>
        <taxon>Flavobacteriaceae</taxon>
        <taxon>Flavobacterium</taxon>
    </lineage>
</organism>
<dbReference type="GO" id="GO:0016740">
    <property type="term" value="F:transferase activity"/>
    <property type="evidence" value="ECO:0007669"/>
    <property type="project" value="UniProtKB-KW"/>
</dbReference>
<comment type="caution">
    <text evidence="2">The sequence shown here is derived from an EMBL/GenBank/DDBJ whole genome shotgun (WGS) entry which is preliminary data.</text>
</comment>
<dbReference type="Pfam" id="PF04230">
    <property type="entry name" value="PS_pyruv_trans"/>
    <property type="match status" value="1"/>
</dbReference>
<protein>
    <submittedName>
        <fullName evidence="2">Polysaccharide pyruvyl transferase family protein</fullName>
    </submittedName>
</protein>
<dbReference type="InterPro" id="IPR007345">
    <property type="entry name" value="Polysacch_pyruvyl_Trfase"/>
</dbReference>
<reference evidence="2 3" key="1">
    <citation type="submission" date="2018-07" db="EMBL/GenBank/DDBJ databases">
        <title>Complete genome sequence of Flavobacterium psychrolimnae LMG 22018.</title>
        <authorList>
            <person name="Kim D.-U."/>
        </authorList>
    </citation>
    <scope>NUCLEOTIDE SEQUENCE [LARGE SCALE GENOMIC DNA]</scope>
    <source>
        <strain evidence="2 3">LMG 22018</strain>
    </source>
</reference>
<evidence type="ECO:0000313" key="3">
    <source>
        <dbReference type="Proteomes" id="UP000253676"/>
    </source>
</evidence>
<dbReference type="EMBL" id="QNUX01000007">
    <property type="protein sequence ID" value="RBN50303.1"/>
    <property type="molecule type" value="Genomic_DNA"/>
</dbReference>
<name>A0A366B0X6_9FLAO</name>
<dbReference type="RefSeq" id="WP_113635362.1">
    <property type="nucleotide sequence ID" value="NZ_QNUX01000007.1"/>
</dbReference>
<keyword evidence="2" id="KW-0808">Transferase</keyword>
<proteinExistence type="predicted"/>
<dbReference type="OrthoDB" id="9803627at2"/>
<gene>
    <name evidence="2" type="ORF">DR980_09310</name>
</gene>
<sequence>MSSKKTIPLFWWASEKFGKNNLENFGDIVGPYLIKKICGKEVRFVQPNKRKWYDFFTTIYVTAGSILAHVDNKSIVWGSGIIEYDTKVARATFLAVRGPKTRKNLILQNYNVPEVYGDPALLLPKYYSSKIPRKYKIGIIPHFVDYPLVSDWYINSSEIKIINLLNNSVETVIDEIRSCEHIISSSLHGIIVSHAYGISAVWVKFSDKLFGDDIKFEDYFESVGVFNATPFLFDNKKSEAQLIDLINEKSILIRTEIIESLQKGLMSVCPF</sequence>
<evidence type="ECO:0000313" key="2">
    <source>
        <dbReference type="EMBL" id="RBN50303.1"/>
    </source>
</evidence>
<evidence type="ECO:0000259" key="1">
    <source>
        <dbReference type="Pfam" id="PF04230"/>
    </source>
</evidence>
<dbReference type="AlphaFoldDB" id="A0A366B0X6"/>